<evidence type="ECO:0000256" key="7">
    <source>
        <dbReference type="ARBA" id="ARBA00041682"/>
    </source>
</evidence>
<dbReference type="PROSITE" id="PS00373">
    <property type="entry name" value="GART"/>
    <property type="match status" value="1"/>
</dbReference>
<evidence type="ECO:0000256" key="1">
    <source>
        <dbReference type="ARBA" id="ARBA00005054"/>
    </source>
</evidence>
<comment type="catalytic activity">
    <reaction evidence="8">
        <text>N(1)-(5-phospho-beta-D-ribosyl)glycinamide + (6R)-10-formyltetrahydrofolate = N(2)-formyl-N(1)-(5-phospho-beta-D-ribosyl)glycinamide + (6S)-5,6,7,8-tetrahydrofolate + H(+)</text>
        <dbReference type="Rhea" id="RHEA:15053"/>
        <dbReference type="ChEBI" id="CHEBI:15378"/>
        <dbReference type="ChEBI" id="CHEBI:57453"/>
        <dbReference type="ChEBI" id="CHEBI:143788"/>
        <dbReference type="ChEBI" id="CHEBI:147286"/>
        <dbReference type="ChEBI" id="CHEBI:195366"/>
        <dbReference type="EC" id="2.1.2.2"/>
    </reaction>
</comment>
<dbReference type="PANTHER" id="PTHR43369">
    <property type="entry name" value="PHOSPHORIBOSYLGLYCINAMIDE FORMYLTRANSFERASE"/>
    <property type="match status" value="1"/>
</dbReference>
<feature type="domain" description="Formyl transferase N-terminal" evidence="9">
    <location>
        <begin position="2"/>
        <end position="181"/>
    </location>
</feature>
<evidence type="ECO:0000313" key="10">
    <source>
        <dbReference type="EMBL" id="NMH27637.1"/>
    </source>
</evidence>
<dbReference type="PANTHER" id="PTHR43369:SF2">
    <property type="entry name" value="PHOSPHORIBOSYLGLYCINAMIDE FORMYLTRANSFERASE"/>
    <property type="match status" value="1"/>
</dbReference>
<dbReference type="SUPFAM" id="SSF53328">
    <property type="entry name" value="Formyltransferase"/>
    <property type="match status" value="1"/>
</dbReference>
<keyword evidence="11" id="KW-1185">Reference proteome</keyword>
<comment type="pathway">
    <text evidence="1">Purine metabolism; IMP biosynthesis via de novo pathway; N(2)-formyl-N(1)-(5-phospho-D-ribosyl)glycinamide from N(1)-(5-phospho-D-ribosyl)glycinamide (10-formyl THF route): step 1/1.</text>
</comment>
<evidence type="ECO:0000259" key="9">
    <source>
        <dbReference type="Pfam" id="PF00551"/>
    </source>
</evidence>
<comment type="similarity">
    <text evidence="5">Belongs to the GART family.</text>
</comment>
<evidence type="ECO:0000256" key="3">
    <source>
        <dbReference type="ARBA" id="ARBA00022679"/>
    </source>
</evidence>
<evidence type="ECO:0000256" key="4">
    <source>
        <dbReference type="ARBA" id="ARBA00022755"/>
    </source>
</evidence>
<dbReference type="AlphaFoldDB" id="A0A972FTD1"/>
<dbReference type="RefSeq" id="WP_169526642.1">
    <property type="nucleotide sequence ID" value="NZ_JAAMPU010000102.1"/>
</dbReference>
<evidence type="ECO:0000256" key="8">
    <source>
        <dbReference type="ARBA" id="ARBA00047664"/>
    </source>
</evidence>
<comment type="caution">
    <text evidence="10">The sequence shown here is derived from an EMBL/GenBank/DDBJ whole genome shotgun (WGS) entry which is preliminary data.</text>
</comment>
<dbReference type="CDD" id="cd08645">
    <property type="entry name" value="FMT_core_GART"/>
    <property type="match status" value="1"/>
</dbReference>
<keyword evidence="3" id="KW-0808">Transferase</keyword>
<dbReference type="EC" id="2.1.2.2" evidence="2"/>
<dbReference type="GO" id="GO:0006189">
    <property type="term" value="P:'de novo' IMP biosynthetic process"/>
    <property type="evidence" value="ECO:0007669"/>
    <property type="project" value="InterPro"/>
</dbReference>
<evidence type="ECO:0000256" key="2">
    <source>
        <dbReference type="ARBA" id="ARBA00012254"/>
    </source>
</evidence>
<dbReference type="EMBL" id="JAAMPU010000102">
    <property type="protein sequence ID" value="NMH27637.1"/>
    <property type="molecule type" value="Genomic_DNA"/>
</dbReference>
<dbReference type="InterPro" id="IPR004607">
    <property type="entry name" value="GART"/>
</dbReference>
<dbReference type="InterPro" id="IPR001555">
    <property type="entry name" value="GART_AS"/>
</dbReference>
<accession>A0A972FTD1</accession>
<dbReference type="Proteomes" id="UP000712080">
    <property type="component" value="Unassembled WGS sequence"/>
</dbReference>
<dbReference type="Pfam" id="PF00551">
    <property type="entry name" value="Formyl_trans_N"/>
    <property type="match status" value="1"/>
</dbReference>
<organism evidence="10 11">
    <name type="scientific">Flavobacterium silvaticum</name>
    <dbReference type="NCBI Taxonomy" id="1852020"/>
    <lineage>
        <taxon>Bacteria</taxon>
        <taxon>Pseudomonadati</taxon>
        <taxon>Bacteroidota</taxon>
        <taxon>Flavobacteriia</taxon>
        <taxon>Flavobacteriales</taxon>
        <taxon>Flavobacteriaceae</taxon>
        <taxon>Flavobacterium</taxon>
    </lineage>
</organism>
<reference evidence="10" key="1">
    <citation type="submission" date="2020-02" db="EMBL/GenBank/DDBJ databases">
        <title>Flavobacterium sp. genome.</title>
        <authorList>
            <person name="Jung H.S."/>
            <person name="Baek J.H."/>
            <person name="Jeon C.O."/>
        </authorList>
    </citation>
    <scope>NUCLEOTIDE SEQUENCE</scope>
    <source>
        <strain evidence="10">SE-s28</strain>
    </source>
</reference>
<dbReference type="InterPro" id="IPR002376">
    <property type="entry name" value="Formyl_transf_N"/>
</dbReference>
<evidence type="ECO:0000256" key="6">
    <source>
        <dbReference type="ARBA" id="ARBA00041324"/>
    </source>
</evidence>
<proteinExistence type="inferred from homology"/>
<evidence type="ECO:0000256" key="5">
    <source>
        <dbReference type="ARBA" id="ARBA00038440"/>
    </source>
</evidence>
<sequence length="188" mass="20705">MKKLLIFASGAGTNAANIMRFFKSDDKISVAAVFTNKPDAGVVDKAADYQIPVVTFTKQELLDGTVLDKMAQFNPDLIVLSGFLLHVPSVIVQAFPDKIVNIHPALLPKYGGHGMYGMNVHKAVLENNEPETGISIHYVNEQYDEGDVIFQRSTSVADCSSAEEIALLVQKLEHEYFPKVIREILLGK</sequence>
<keyword evidence="4" id="KW-0658">Purine biosynthesis</keyword>
<dbReference type="GO" id="GO:0005829">
    <property type="term" value="C:cytosol"/>
    <property type="evidence" value="ECO:0007669"/>
    <property type="project" value="TreeGrafter"/>
</dbReference>
<name>A0A972FTD1_9FLAO</name>
<dbReference type="InterPro" id="IPR036477">
    <property type="entry name" value="Formyl_transf_N_sf"/>
</dbReference>
<evidence type="ECO:0000313" key="11">
    <source>
        <dbReference type="Proteomes" id="UP000712080"/>
    </source>
</evidence>
<dbReference type="Gene3D" id="3.40.50.170">
    <property type="entry name" value="Formyl transferase, N-terminal domain"/>
    <property type="match status" value="1"/>
</dbReference>
<dbReference type="GO" id="GO:0004644">
    <property type="term" value="F:phosphoribosylglycinamide formyltransferase activity"/>
    <property type="evidence" value="ECO:0007669"/>
    <property type="project" value="UniProtKB-EC"/>
</dbReference>
<gene>
    <name evidence="10" type="ORF">G6047_06305</name>
</gene>
<protein>
    <recommendedName>
        <fullName evidence="2">phosphoribosylglycinamide formyltransferase 1</fullName>
        <ecNumber evidence="2">2.1.2.2</ecNumber>
    </recommendedName>
    <alternativeName>
        <fullName evidence="7">5'-phosphoribosylglycinamide transformylase</fullName>
    </alternativeName>
    <alternativeName>
        <fullName evidence="6">GAR transformylase</fullName>
    </alternativeName>
</protein>